<accession>A0A6P1Q584</accession>
<gene>
    <name evidence="2" type="ORF">C7M51_03316</name>
</gene>
<dbReference type="RefSeq" id="WP_160251140.1">
    <property type="nucleotide sequence ID" value="NZ_CP028271.1"/>
</dbReference>
<sequence>MTLRIHQLKIAPVYFNAVVTGEKKAELRRNDRGYKVGDVLSLCEWNHDGKYTGKVCAAIITHMLPVNDILPMPGNWIPGHWVMLSIRPLTPAETLVYVLTGGAEWLPF</sequence>
<evidence type="ECO:0000259" key="1">
    <source>
        <dbReference type="SMART" id="SM01022"/>
    </source>
</evidence>
<dbReference type="InterPro" id="IPR007374">
    <property type="entry name" value="ASCH_domain"/>
</dbReference>
<dbReference type="KEGG" id="mint:C7M51_03316"/>
<dbReference type="InterPro" id="IPR015947">
    <property type="entry name" value="PUA-like_sf"/>
</dbReference>
<dbReference type="Proteomes" id="UP000464053">
    <property type="component" value="Chromosome"/>
</dbReference>
<proteinExistence type="predicted"/>
<keyword evidence="3" id="KW-1185">Reference proteome</keyword>
<dbReference type="EMBL" id="CP028271">
    <property type="protein sequence ID" value="QHM72975.1"/>
    <property type="molecule type" value="Genomic_DNA"/>
</dbReference>
<dbReference type="Gene3D" id="2.30.130.30">
    <property type="entry name" value="Hypothetical protein"/>
    <property type="match status" value="1"/>
</dbReference>
<reference evidence="2 3" key="1">
    <citation type="submission" date="2018-03" db="EMBL/GenBank/DDBJ databases">
        <title>Pantoea intestinalis SRCM103226 isolated form the mealworm.</title>
        <authorList>
            <person name="Jeong D.-Y."/>
            <person name="Kim J.W."/>
        </authorList>
    </citation>
    <scope>NUCLEOTIDE SEQUENCE [LARGE SCALE GENOMIC DNA]</scope>
    <source>
        <strain evidence="2 3">SRCM103226</strain>
    </source>
</reference>
<dbReference type="SMART" id="SM01022">
    <property type="entry name" value="ASCH"/>
    <property type="match status" value="1"/>
</dbReference>
<dbReference type="AlphaFoldDB" id="A0A6P1Q584"/>
<evidence type="ECO:0000313" key="3">
    <source>
        <dbReference type="Proteomes" id="UP000464053"/>
    </source>
</evidence>
<evidence type="ECO:0000313" key="2">
    <source>
        <dbReference type="EMBL" id="QHM72975.1"/>
    </source>
</evidence>
<dbReference type="InterPro" id="IPR039440">
    <property type="entry name" value="DUF3850"/>
</dbReference>
<feature type="domain" description="ASCH" evidence="1">
    <location>
        <begin position="8"/>
        <end position="90"/>
    </location>
</feature>
<protein>
    <recommendedName>
        <fullName evidence="1">ASCH domain-containing protein</fullName>
    </recommendedName>
</protein>
<dbReference type="SUPFAM" id="SSF88697">
    <property type="entry name" value="PUA domain-like"/>
    <property type="match status" value="1"/>
</dbReference>
<dbReference type="Pfam" id="PF12961">
    <property type="entry name" value="DUF3850"/>
    <property type="match status" value="1"/>
</dbReference>
<name>A0A6P1Q584_9GAMM</name>
<dbReference type="OrthoDB" id="1700487at2"/>
<organism evidence="2 3">
    <name type="scientific">Mixta intestinalis</name>
    <dbReference type="NCBI Taxonomy" id="1615494"/>
    <lineage>
        <taxon>Bacteria</taxon>
        <taxon>Pseudomonadati</taxon>
        <taxon>Pseudomonadota</taxon>
        <taxon>Gammaproteobacteria</taxon>
        <taxon>Enterobacterales</taxon>
        <taxon>Erwiniaceae</taxon>
        <taxon>Mixta</taxon>
    </lineage>
</organism>